<dbReference type="PANTHER" id="PTHR33221">
    <property type="entry name" value="WINGED HELIX-TURN-HELIX TRANSCRIPTIONAL REGULATOR, RRF2 FAMILY"/>
    <property type="match status" value="1"/>
</dbReference>
<proteinExistence type="predicted"/>
<dbReference type="PATRIC" id="fig|134601.6.peg.6661"/>
<dbReference type="PROSITE" id="PS51197">
    <property type="entry name" value="HTH_RRF2_2"/>
    <property type="match status" value="1"/>
</dbReference>
<dbReference type="InterPro" id="IPR036388">
    <property type="entry name" value="WH-like_DNA-bd_sf"/>
</dbReference>
<dbReference type="GO" id="GO:0003677">
    <property type="term" value="F:DNA binding"/>
    <property type="evidence" value="ECO:0007669"/>
    <property type="project" value="UniProtKB-KW"/>
</dbReference>
<dbReference type="Pfam" id="PF02082">
    <property type="entry name" value="Rrf2"/>
    <property type="match status" value="1"/>
</dbReference>
<keyword evidence="1" id="KW-0238">DNA-binding</keyword>
<dbReference type="GO" id="GO:0005829">
    <property type="term" value="C:cytosol"/>
    <property type="evidence" value="ECO:0007669"/>
    <property type="project" value="TreeGrafter"/>
</dbReference>
<dbReference type="GO" id="GO:0003700">
    <property type="term" value="F:DNA-binding transcription factor activity"/>
    <property type="evidence" value="ECO:0007669"/>
    <property type="project" value="TreeGrafter"/>
</dbReference>
<dbReference type="InterPro" id="IPR000944">
    <property type="entry name" value="Tscrpt_reg_Rrf2"/>
</dbReference>
<sequence>MQLTRFTDLGLRTLMLLSAGESQDQRVTTRTIAKSANASEHHVAKAVSKLVEMGMVHARRGRVGGLALTEAGRTASIGRLVRELEGDRDVIECGGDAPCPLIAACRLRRALADAKQAFYRELDRHTVTDLTGGHSLPLVLQLTAAQPATERNPR</sequence>
<dbReference type="RefSeq" id="WP_049748257.1">
    <property type="nucleotide sequence ID" value="NZ_CP012150.1"/>
</dbReference>
<dbReference type="Gene3D" id="1.10.10.10">
    <property type="entry name" value="Winged helix-like DNA-binding domain superfamily/Winged helix DNA-binding domain"/>
    <property type="match status" value="1"/>
</dbReference>
<organism evidence="3 4">
    <name type="scientific">Mycolicibacterium goodii</name>
    <name type="common">Mycobacterium goodii</name>
    <dbReference type="NCBI Taxonomy" id="134601"/>
    <lineage>
        <taxon>Bacteria</taxon>
        <taxon>Bacillati</taxon>
        <taxon>Actinomycetota</taxon>
        <taxon>Actinomycetes</taxon>
        <taxon>Mycobacteriales</taxon>
        <taxon>Mycobacteriaceae</taxon>
        <taxon>Mycolicibacterium</taxon>
    </lineage>
</organism>
<dbReference type="PANTHER" id="PTHR33221:SF4">
    <property type="entry name" value="HTH-TYPE TRANSCRIPTIONAL REPRESSOR NSRR"/>
    <property type="match status" value="1"/>
</dbReference>
<gene>
    <name evidence="3" type="ORF">AFA91_32215</name>
</gene>
<comment type="cofactor">
    <cofactor evidence="2">
        <name>[2Fe-2S] cluster</name>
        <dbReference type="ChEBI" id="CHEBI:190135"/>
    </cofactor>
</comment>
<dbReference type="STRING" id="134601.AFA91_32215"/>
<dbReference type="NCBIfam" id="TIGR00738">
    <property type="entry name" value="rrf2_super"/>
    <property type="match status" value="1"/>
</dbReference>
<dbReference type="SUPFAM" id="SSF46785">
    <property type="entry name" value="Winged helix' DNA-binding domain"/>
    <property type="match status" value="1"/>
</dbReference>
<dbReference type="OrthoDB" id="9795923at2"/>
<dbReference type="Proteomes" id="UP000062255">
    <property type="component" value="Chromosome"/>
</dbReference>
<evidence type="ECO:0000256" key="1">
    <source>
        <dbReference type="ARBA" id="ARBA00023125"/>
    </source>
</evidence>
<dbReference type="EMBL" id="CP012150">
    <property type="protein sequence ID" value="AKS35815.1"/>
    <property type="molecule type" value="Genomic_DNA"/>
</dbReference>
<protein>
    <submittedName>
        <fullName evidence="3">Transcriptional regulator</fullName>
    </submittedName>
</protein>
<dbReference type="KEGG" id="mgo:AFA91_32215"/>
<evidence type="ECO:0000313" key="3">
    <source>
        <dbReference type="EMBL" id="AKS35815.1"/>
    </source>
</evidence>
<accession>A0A0K0XEJ5</accession>
<evidence type="ECO:0000256" key="2">
    <source>
        <dbReference type="ARBA" id="ARBA00034078"/>
    </source>
</evidence>
<evidence type="ECO:0000313" key="4">
    <source>
        <dbReference type="Proteomes" id="UP000062255"/>
    </source>
</evidence>
<dbReference type="AlphaFoldDB" id="A0A0K0XEJ5"/>
<reference evidence="3 4" key="1">
    <citation type="submission" date="2015-07" db="EMBL/GenBank/DDBJ databases">
        <title>Complete genome sequence of Mycobacterium goodii X7B, a facultative thermophilic biodesulfurizing bacterium.</title>
        <authorList>
            <person name="Yu B."/>
            <person name="Li F."/>
            <person name="Xu P."/>
        </authorList>
    </citation>
    <scope>NUCLEOTIDE SEQUENCE [LARGE SCALE GENOMIC DNA]</scope>
    <source>
        <strain evidence="3 4">X7B</strain>
    </source>
</reference>
<dbReference type="InterPro" id="IPR036390">
    <property type="entry name" value="WH_DNA-bd_sf"/>
</dbReference>
<name>A0A0K0XEJ5_MYCGD</name>